<dbReference type="Gene3D" id="3.30.450.40">
    <property type="match status" value="1"/>
</dbReference>
<dbReference type="NCBIfam" id="TIGR00254">
    <property type="entry name" value="GGDEF"/>
    <property type="match status" value="1"/>
</dbReference>
<reference evidence="7" key="1">
    <citation type="submission" date="2022-10" db="EMBL/GenBank/DDBJ databases">
        <title>The WGS of Solirubrobacter ginsenosidimutans DSM 21036.</title>
        <authorList>
            <person name="Jiang Z."/>
        </authorList>
    </citation>
    <scope>NUCLEOTIDE SEQUENCE</scope>
    <source>
        <strain evidence="7">DSM 21036</strain>
    </source>
</reference>
<keyword evidence="3" id="KW-0175">Coiled coil</keyword>
<dbReference type="Pfam" id="PF00990">
    <property type="entry name" value="GGDEF"/>
    <property type="match status" value="1"/>
</dbReference>
<dbReference type="Gene3D" id="3.30.70.270">
    <property type="match status" value="1"/>
</dbReference>
<gene>
    <name evidence="7" type="ORF">OM076_39195</name>
</gene>
<dbReference type="AlphaFoldDB" id="A0A9X3N480"/>
<name>A0A9X3N480_9ACTN</name>
<dbReference type="InterPro" id="IPR050469">
    <property type="entry name" value="Diguanylate_Cyclase"/>
</dbReference>
<dbReference type="SUPFAM" id="SSF158472">
    <property type="entry name" value="HAMP domain-like"/>
    <property type="match status" value="1"/>
</dbReference>
<dbReference type="EC" id="2.7.7.65" evidence="7"/>
<feature type="transmembrane region" description="Helical" evidence="4">
    <location>
        <begin position="6"/>
        <end position="24"/>
    </location>
</feature>
<evidence type="ECO:0000313" key="7">
    <source>
        <dbReference type="EMBL" id="MDA0166357.1"/>
    </source>
</evidence>
<feature type="coiled-coil region" evidence="3">
    <location>
        <begin position="280"/>
        <end position="314"/>
    </location>
</feature>
<keyword evidence="8" id="KW-1185">Reference proteome</keyword>
<sequence length="616" mass="66794">MRLFFAVIVVVPMIAVGVALFFLLDAGDNSKFNSSLGTAQTVAQHLFQEARTRAMTATEKLQSNVELATAVDDGARPAIQRQLEAQRESLGAEWIKLELTGHEPIQVGTPLAIAASQAILQDAKQQRIGRITLSVTTAQEYADEVRSLTEVGCRVDRGDVVLASSSRAAQTAKLPDGQGEDVRLSSRDYRVTSFTVPEPGMQPTTVRLIAQLPANGGGATILVIGLTLVFLAMAFIFAVIVNRTLQAEVERLLTAARRLGRGDFSVQVPAEGNDEFAALGKEFNNMALQLEARLEDLRRERGRLQEAIRRVGESFARGLDRVGVLEIVVQTAVDGSGASCGRATMRRRADAPMEEVTRSGEPESFHRALHAAEAAVMDAGQVAEIQIAGASAMAAPLSATEAGDRVLAIVSVARGDRPFAPAERELFAYLTSQAAVSVENVDLHETVQRQAVTDELTGLFNHRRFQEVMAAEVERARRYDAEMGLIMLDIDNFKRVNDTYGHMQGDMVLREVARVLRQSAREIDEPARYGGEEMAVALPQTDLDGAYRFAERVRQRIEALELPLLDGDGILRVTASFGAASLSSAPQSDKEGLVAAADAALYRAKRSGKNRTVKAE</sequence>
<keyword evidence="2 4" id="KW-1133">Transmembrane helix</keyword>
<dbReference type="InterPro" id="IPR043128">
    <property type="entry name" value="Rev_trsase/Diguanyl_cyclase"/>
</dbReference>
<dbReference type="InterPro" id="IPR029016">
    <property type="entry name" value="GAF-like_dom_sf"/>
</dbReference>
<dbReference type="InterPro" id="IPR003660">
    <property type="entry name" value="HAMP_dom"/>
</dbReference>
<dbReference type="GO" id="GO:0007165">
    <property type="term" value="P:signal transduction"/>
    <property type="evidence" value="ECO:0007669"/>
    <property type="project" value="InterPro"/>
</dbReference>
<evidence type="ECO:0000256" key="4">
    <source>
        <dbReference type="SAM" id="Phobius"/>
    </source>
</evidence>
<dbReference type="GO" id="GO:0052621">
    <property type="term" value="F:diguanylate cyclase activity"/>
    <property type="evidence" value="ECO:0007669"/>
    <property type="project" value="UniProtKB-EC"/>
</dbReference>
<feature type="domain" description="HAMP" evidence="5">
    <location>
        <begin position="243"/>
        <end position="295"/>
    </location>
</feature>
<dbReference type="Pfam" id="PF00672">
    <property type="entry name" value="HAMP"/>
    <property type="match status" value="1"/>
</dbReference>
<evidence type="ECO:0000256" key="3">
    <source>
        <dbReference type="SAM" id="Coils"/>
    </source>
</evidence>
<dbReference type="CDD" id="cd01949">
    <property type="entry name" value="GGDEF"/>
    <property type="match status" value="1"/>
</dbReference>
<dbReference type="SUPFAM" id="SSF55781">
    <property type="entry name" value="GAF domain-like"/>
    <property type="match status" value="1"/>
</dbReference>
<dbReference type="GO" id="GO:0016020">
    <property type="term" value="C:membrane"/>
    <property type="evidence" value="ECO:0007669"/>
    <property type="project" value="InterPro"/>
</dbReference>
<dbReference type="SUPFAM" id="SSF55073">
    <property type="entry name" value="Nucleotide cyclase"/>
    <property type="match status" value="1"/>
</dbReference>
<accession>A0A9X3N480</accession>
<dbReference type="PANTHER" id="PTHR45138">
    <property type="entry name" value="REGULATORY COMPONENTS OF SENSORY TRANSDUCTION SYSTEM"/>
    <property type="match status" value="1"/>
</dbReference>
<evidence type="ECO:0000313" key="8">
    <source>
        <dbReference type="Proteomes" id="UP001149140"/>
    </source>
</evidence>
<comment type="caution">
    <text evidence="7">The sequence shown here is derived from an EMBL/GenBank/DDBJ whole genome shotgun (WGS) entry which is preliminary data.</text>
</comment>
<dbReference type="FunFam" id="3.30.70.270:FF:000001">
    <property type="entry name" value="Diguanylate cyclase domain protein"/>
    <property type="match status" value="1"/>
</dbReference>
<dbReference type="InterPro" id="IPR029787">
    <property type="entry name" value="Nucleotide_cyclase"/>
</dbReference>
<evidence type="ECO:0000256" key="1">
    <source>
        <dbReference type="ARBA" id="ARBA00022692"/>
    </source>
</evidence>
<dbReference type="PROSITE" id="PS50885">
    <property type="entry name" value="HAMP"/>
    <property type="match status" value="1"/>
</dbReference>
<proteinExistence type="predicted"/>
<evidence type="ECO:0000259" key="5">
    <source>
        <dbReference type="PROSITE" id="PS50885"/>
    </source>
</evidence>
<evidence type="ECO:0000259" key="6">
    <source>
        <dbReference type="PROSITE" id="PS50887"/>
    </source>
</evidence>
<keyword evidence="7" id="KW-0548">Nucleotidyltransferase</keyword>
<dbReference type="SMART" id="SM00267">
    <property type="entry name" value="GGDEF"/>
    <property type="match status" value="1"/>
</dbReference>
<keyword evidence="7" id="KW-0808">Transferase</keyword>
<dbReference type="EMBL" id="JAPDOD010000064">
    <property type="protein sequence ID" value="MDA0166357.1"/>
    <property type="molecule type" value="Genomic_DNA"/>
</dbReference>
<dbReference type="RefSeq" id="WP_270045614.1">
    <property type="nucleotide sequence ID" value="NZ_JAPDOD010000064.1"/>
</dbReference>
<feature type="transmembrane region" description="Helical" evidence="4">
    <location>
        <begin position="217"/>
        <end position="241"/>
    </location>
</feature>
<dbReference type="InterPro" id="IPR000160">
    <property type="entry name" value="GGDEF_dom"/>
</dbReference>
<protein>
    <submittedName>
        <fullName evidence="7">Diguanylate cyclase</fullName>
        <ecNumber evidence="7">2.7.7.65</ecNumber>
    </submittedName>
</protein>
<evidence type="ECO:0000256" key="2">
    <source>
        <dbReference type="ARBA" id="ARBA00022989"/>
    </source>
</evidence>
<dbReference type="Proteomes" id="UP001149140">
    <property type="component" value="Unassembled WGS sequence"/>
</dbReference>
<organism evidence="7 8">
    <name type="scientific">Solirubrobacter ginsenosidimutans</name>
    <dbReference type="NCBI Taxonomy" id="490573"/>
    <lineage>
        <taxon>Bacteria</taxon>
        <taxon>Bacillati</taxon>
        <taxon>Actinomycetota</taxon>
        <taxon>Thermoleophilia</taxon>
        <taxon>Solirubrobacterales</taxon>
        <taxon>Solirubrobacteraceae</taxon>
        <taxon>Solirubrobacter</taxon>
    </lineage>
</organism>
<dbReference type="CDD" id="cd06225">
    <property type="entry name" value="HAMP"/>
    <property type="match status" value="1"/>
</dbReference>
<dbReference type="SMART" id="SM00304">
    <property type="entry name" value="HAMP"/>
    <property type="match status" value="1"/>
</dbReference>
<dbReference type="PROSITE" id="PS50887">
    <property type="entry name" value="GGDEF"/>
    <property type="match status" value="1"/>
</dbReference>
<keyword evidence="1 4" id="KW-0812">Transmembrane</keyword>
<keyword evidence="4" id="KW-0472">Membrane</keyword>
<dbReference type="PANTHER" id="PTHR45138:SF9">
    <property type="entry name" value="DIGUANYLATE CYCLASE DGCM-RELATED"/>
    <property type="match status" value="1"/>
</dbReference>
<feature type="domain" description="GGDEF" evidence="6">
    <location>
        <begin position="481"/>
        <end position="616"/>
    </location>
</feature>
<dbReference type="Gene3D" id="6.10.340.10">
    <property type="match status" value="1"/>
</dbReference>